<feature type="domain" description="BioF2-like acetyltransferase" evidence="1">
    <location>
        <begin position="176"/>
        <end position="297"/>
    </location>
</feature>
<dbReference type="KEGG" id="dvl:Dvul_0468"/>
<dbReference type="RefSeq" id="WP_011791628.1">
    <property type="nucleotide sequence ID" value="NC_008751.1"/>
</dbReference>
<sequence>MSENFLLEEATPGPQWDAFVEASHTGTLFSLSSYLAAIRQPSRLFWCMRGKERRAAVAVMENEDGTAALLHDFVIHNGIIFGPVANKQNRSQVLSEQFEISEAVAAQLSRRYEKVELALAPQFTDIRAFLWHNYGEDGPHYTADVRYTAYADLAGFAEATAPEDIPLFAEISYSRRQEVRKAAKSGVPTVESDDAAALAAFYAMTMGRQGITPEQEKLDELRDLTAALLTSGTGRLFVTSTPAGEPAAMALFGTDSKRAYYLFGAGDPAHRNTPCGTAVLWEGFTALARAGVTTVDLEGVNSPRRGWFKLSFGAEILPYYQLTKDGVDGESRA</sequence>
<evidence type="ECO:0000313" key="3">
    <source>
        <dbReference type="Proteomes" id="UP000009173"/>
    </source>
</evidence>
<protein>
    <recommendedName>
        <fullName evidence="1">BioF2-like acetyltransferase domain-containing protein</fullName>
    </recommendedName>
</protein>
<dbReference type="InterPro" id="IPR038740">
    <property type="entry name" value="BioF2-like_GNAT_dom"/>
</dbReference>
<name>A0A0H3A5A3_NITV4</name>
<evidence type="ECO:0000259" key="1">
    <source>
        <dbReference type="Pfam" id="PF13480"/>
    </source>
</evidence>
<dbReference type="Pfam" id="PF13480">
    <property type="entry name" value="Acetyltransf_6"/>
    <property type="match status" value="1"/>
</dbReference>
<dbReference type="AlphaFoldDB" id="A0A0H3A5A3"/>
<reference evidence="3" key="1">
    <citation type="journal article" date="2009" name="Environ. Microbiol.">
        <title>Contribution of mobile genetic elements to Desulfovibrio vulgaris genome plasticity.</title>
        <authorList>
            <person name="Walker C.B."/>
            <person name="Stolyar S."/>
            <person name="Chivian D."/>
            <person name="Pinel N."/>
            <person name="Gabster J.A."/>
            <person name="Dehal P.S."/>
            <person name="He Z."/>
            <person name="Yang Z.K."/>
            <person name="Yen H.C."/>
            <person name="Zhou J."/>
            <person name="Wall J.D."/>
            <person name="Hazen T.C."/>
            <person name="Arkin A.P."/>
            <person name="Stahl D.A."/>
        </authorList>
    </citation>
    <scope>NUCLEOTIDE SEQUENCE [LARGE SCALE GENOMIC DNA]</scope>
    <source>
        <strain evidence="3">DP4</strain>
    </source>
</reference>
<proteinExistence type="predicted"/>
<organism evidence="2 3">
    <name type="scientific">Nitratidesulfovibrio vulgaris (strain DP4)</name>
    <name type="common">Desulfovibrio vulgaris</name>
    <dbReference type="NCBI Taxonomy" id="391774"/>
    <lineage>
        <taxon>Bacteria</taxon>
        <taxon>Pseudomonadati</taxon>
        <taxon>Thermodesulfobacteriota</taxon>
        <taxon>Desulfovibrionia</taxon>
        <taxon>Desulfovibrionales</taxon>
        <taxon>Desulfovibrionaceae</taxon>
        <taxon>Nitratidesulfovibrio</taxon>
    </lineage>
</organism>
<gene>
    <name evidence="2" type="ordered locus">Dvul_0468</name>
</gene>
<dbReference type="SUPFAM" id="SSF55729">
    <property type="entry name" value="Acyl-CoA N-acyltransferases (Nat)"/>
    <property type="match status" value="1"/>
</dbReference>
<dbReference type="InterPro" id="IPR016181">
    <property type="entry name" value="Acyl_CoA_acyltransferase"/>
</dbReference>
<dbReference type="EMBL" id="CP000527">
    <property type="protein sequence ID" value="ABM27491.1"/>
    <property type="molecule type" value="Genomic_DNA"/>
</dbReference>
<dbReference type="Gene3D" id="3.40.630.30">
    <property type="match status" value="1"/>
</dbReference>
<dbReference type="HOGENOM" id="CLU_798603_0_0_7"/>
<dbReference type="Proteomes" id="UP000009173">
    <property type="component" value="Chromosome"/>
</dbReference>
<evidence type="ECO:0000313" key="2">
    <source>
        <dbReference type="EMBL" id="ABM27491.1"/>
    </source>
</evidence>
<accession>A0A0H3A5A3</accession>